<comment type="caution">
    <text evidence="3">The sequence shown here is derived from an EMBL/GenBank/DDBJ whole genome shotgun (WGS) entry which is preliminary data.</text>
</comment>
<gene>
    <name evidence="3" type="ORF">D3878_19595</name>
</gene>
<dbReference type="Pfam" id="PF00403">
    <property type="entry name" value="HMA"/>
    <property type="match status" value="1"/>
</dbReference>
<evidence type="ECO:0000259" key="2">
    <source>
        <dbReference type="PROSITE" id="PS50846"/>
    </source>
</evidence>
<sequence length="68" mass="6870">MYELQVEGMSCGHCVGAVTRSVKEVDAAATVNIDLATQKVQVTSTAALADIAAAVEEAGYPVKSSAAA</sequence>
<dbReference type="Proteomes" id="UP000266327">
    <property type="component" value="Unassembled WGS sequence"/>
</dbReference>
<proteinExistence type="predicted"/>
<dbReference type="AlphaFoldDB" id="A0A3A3G4W7"/>
<dbReference type="CDD" id="cd00371">
    <property type="entry name" value="HMA"/>
    <property type="match status" value="1"/>
</dbReference>
<dbReference type="RefSeq" id="WP_119787019.1">
    <property type="nucleotide sequence ID" value="NZ_QYUQ01000002.1"/>
</dbReference>
<dbReference type="InterPro" id="IPR017969">
    <property type="entry name" value="Heavy-metal-associated_CS"/>
</dbReference>
<protein>
    <submittedName>
        <fullName evidence="3">Copper chaperone</fullName>
    </submittedName>
</protein>
<dbReference type="Gene3D" id="3.30.70.100">
    <property type="match status" value="1"/>
</dbReference>
<dbReference type="EMBL" id="QYUQ01000002">
    <property type="protein sequence ID" value="RJG03527.1"/>
    <property type="molecule type" value="Genomic_DNA"/>
</dbReference>
<keyword evidence="4" id="KW-1185">Reference proteome</keyword>
<reference evidence="4" key="1">
    <citation type="submission" date="2018-09" db="EMBL/GenBank/DDBJ databases">
        <authorList>
            <person name="Zhu H."/>
        </authorList>
    </citation>
    <scope>NUCLEOTIDE SEQUENCE [LARGE SCALE GENOMIC DNA]</scope>
    <source>
        <strain evidence="4">K1S02-23</strain>
    </source>
</reference>
<organism evidence="3 4">
    <name type="scientific">Noviherbaspirillum sedimenti</name>
    <dbReference type="NCBI Taxonomy" id="2320865"/>
    <lineage>
        <taxon>Bacteria</taxon>
        <taxon>Pseudomonadati</taxon>
        <taxon>Pseudomonadota</taxon>
        <taxon>Betaproteobacteria</taxon>
        <taxon>Burkholderiales</taxon>
        <taxon>Oxalobacteraceae</taxon>
        <taxon>Noviherbaspirillum</taxon>
    </lineage>
</organism>
<dbReference type="InterPro" id="IPR036163">
    <property type="entry name" value="HMA_dom_sf"/>
</dbReference>
<evidence type="ECO:0000313" key="3">
    <source>
        <dbReference type="EMBL" id="RJG03527.1"/>
    </source>
</evidence>
<evidence type="ECO:0000256" key="1">
    <source>
        <dbReference type="ARBA" id="ARBA00022723"/>
    </source>
</evidence>
<dbReference type="PROSITE" id="PS50846">
    <property type="entry name" value="HMA_2"/>
    <property type="match status" value="1"/>
</dbReference>
<evidence type="ECO:0000313" key="4">
    <source>
        <dbReference type="Proteomes" id="UP000266327"/>
    </source>
</evidence>
<feature type="domain" description="HMA" evidence="2">
    <location>
        <begin position="1"/>
        <end position="63"/>
    </location>
</feature>
<keyword evidence="1" id="KW-0479">Metal-binding</keyword>
<dbReference type="GO" id="GO:0046872">
    <property type="term" value="F:metal ion binding"/>
    <property type="evidence" value="ECO:0007669"/>
    <property type="project" value="UniProtKB-KW"/>
</dbReference>
<accession>A0A3A3G4W7</accession>
<dbReference type="PROSITE" id="PS01047">
    <property type="entry name" value="HMA_1"/>
    <property type="match status" value="1"/>
</dbReference>
<name>A0A3A3G4W7_9BURK</name>
<dbReference type="OrthoDB" id="9813965at2"/>
<dbReference type="SUPFAM" id="SSF55008">
    <property type="entry name" value="HMA, heavy metal-associated domain"/>
    <property type="match status" value="1"/>
</dbReference>
<dbReference type="InterPro" id="IPR006121">
    <property type="entry name" value="HMA_dom"/>
</dbReference>